<dbReference type="SUPFAM" id="SSF53067">
    <property type="entry name" value="Actin-like ATPase domain"/>
    <property type="match status" value="2"/>
</dbReference>
<dbReference type="PANTHER" id="PTHR10196">
    <property type="entry name" value="SUGAR KINASE"/>
    <property type="match status" value="1"/>
</dbReference>
<dbReference type="GO" id="GO:0019563">
    <property type="term" value="P:glycerol catabolic process"/>
    <property type="evidence" value="ECO:0007669"/>
    <property type="project" value="TreeGrafter"/>
</dbReference>
<dbReference type="Proteomes" id="UP000011717">
    <property type="component" value="Unassembled WGS sequence"/>
</dbReference>
<reference evidence="6 7" key="1">
    <citation type="journal article" date="2013" name="Genome Announc.">
        <title>Draft Genome Sequence of Strain JLT2015T, Belonging to the Family Sphingomonadaceae of the Alphaproteobacteria.</title>
        <authorList>
            <person name="Tang K."/>
            <person name="Liu K."/>
            <person name="Li S."/>
            <person name="Jiao N."/>
        </authorList>
    </citation>
    <scope>NUCLEOTIDE SEQUENCE [LARGE SCALE GENOMIC DNA]</scope>
    <source>
        <strain evidence="6 7">JLT2015</strain>
    </source>
</reference>
<dbReference type="InterPro" id="IPR000577">
    <property type="entry name" value="Carb_kinase_FGGY"/>
</dbReference>
<comment type="caution">
    <text evidence="6">The sequence shown here is derived from an EMBL/GenBank/DDBJ whole genome shotgun (WGS) entry which is preliminary data.</text>
</comment>
<dbReference type="Gene3D" id="3.30.420.40">
    <property type="match status" value="2"/>
</dbReference>
<accession>M2T7T5</accession>
<keyword evidence="3 6" id="KW-0418">Kinase</keyword>
<evidence type="ECO:0000256" key="2">
    <source>
        <dbReference type="ARBA" id="ARBA00022679"/>
    </source>
</evidence>
<dbReference type="PIRSF" id="PIRSF000538">
    <property type="entry name" value="GlpK"/>
    <property type="match status" value="1"/>
</dbReference>
<comment type="similarity">
    <text evidence="1">Belongs to the FGGY kinase family.</text>
</comment>
<dbReference type="Pfam" id="PF02782">
    <property type="entry name" value="FGGY_C"/>
    <property type="match status" value="1"/>
</dbReference>
<feature type="domain" description="Carbohydrate kinase FGGY C-terminal" evidence="5">
    <location>
        <begin position="258"/>
        <end position="444"/>
    </location>
</feature>
<dbReference type="GO" id="GO:0006072">
    <property type="term" value="P:glycerol-3-phosphate metabolic process"/>
    <property type="evidence" value="ECO:0007669"/>
    <property type="project" value="InterPro"/>
</dbReference>
<dbReference type="NCBIfam" id="TIGR01311">
    <property type="entry name" value="glycerol_kin"/>
    <property type="match status" value="1"/>
</dbReference>
<dbReference type="PANTHER" id="PTHR10196:SF78">
    <property type="entry name" value="GLYCEROL KINASE"/>
    <property type="match status" value="1"/>
</dbReference>
<dbReference type="PATRIC" id="fig|1234595.3.peg.1977"/>
<dbReference type="InterPro" id="IPR018484">
    <property type="entry name" value="FGGY_N"/>
</dbReference>
<sequence>MADLILVIDEGTTSTRAVAFDLQGRVAAEAGRPLTQVYPRSGWVEHDAAEIWDRTLACANEVAADVGAERILSIGITNQRETVVFWEKTDGSPLAPAIVWQDRRTARICADLRAAGHEAAVQAQTGLLLDPYFSATKIGWALENWPAVKAAADANRLAAGTVDAYLRFRLSGGDTFETDASNAARTLLMDLKSAEWDEELCRLFGVPPSVLPFIGACSGALGETRLIGGRTLSITGAAGDQQAAAMGQDCLRPGAVKSTYGTGAFLLANAGASVPVSEQRLLSTLGWKVDLETIYALEGSIFVAGSAVDWLRDQMGLLASAAESEGLARSVDDTSGVVFVPAFAGLGAPQWEPEARGVITGLSGASGKAHVVRACLEAVGNQTADVLEAMAADGVEPGVLKIDGGMVKNDWLCQDLADATGIEVERPNVVETTALGAAMLAAIGCGAYASPREAASAMRTVDRRFSPILPDEARRERRAGWKRAVDQVMAGLPA</sequence>
<dbReference type="InterPro" id="IPR005999">
    <property type="entry name" value="Glycerol_kin"/>
</dbReference>
<keyword evidence="7" id="KW-1185">Reference proteome</keyword>
<name>M2T7T5_9SPHN</name>
<dbReference type="GO" id="GO:0005829">
    <property type="term" value="C:cytosol"/>
    <property type="evidence" value="ECO:0007669"/>
    <property type="project" value="TreeGrafter"/>
</dbReference>
<proteinExistence type="inferred from homology"/>
<evidence type="ECO:0000259" key="4">
    <source>
        <dbReference type="Pfam" id="PF00370"/>
    </source>
</evidence>
<evidence type="ECO:0000313" key="7">
    <source>
        <dbReference type="Proteomes" id="UP000011717"/>
    </source>
</evidence>
<dbReference type="InterPro" id="IPR043129">
    <property type="entry name" value="ATPase_NBD"/>
</dbReference>
<dbReference type="AlphaFoldDB" id="M2T7T5"/>
<organism evidence="6 7">
    <name type="scientific">Pacificimonas flava</name>
    <dbReference type="NCBI Taxonomy" id="1234595"/>
    <lineage>
        <taxon>Bacteria</taxon>
        <taxon>Pseudomonadati</taxon>
        <taxon>Pseudomonadota</taxon>
        <taxon>Alphaproteobacteria</taxon>
        <taxon>Sphingomonadales</taxon>
        <taxon>Sphingosinicellaceae</taxon>
        <taxon>Pacificimonas</taxon>
    </lineage>
</organism>
<dbReference type="EMBL" id="AMRV01000006">
    <property type="protein sequence ID" value="EMD82589.1"/>
    <property type="molecule type" value="Genomic_DNA"/>
</dbReference>
<dbReference type="Pfam" id="PF00370">
    <property type="entry name" value="FGGY_N"/>
    <property type="match status" value="1"/>
</dbReference>
<keyword evidence="2" id="KW-0808">Transferase</keyword>
<evidence type="ECO:0000259" key="5">
    <source>
        <dbReference type="Pfam" id="PF02782"/>
    </source>
</evidence>
<evidence type="ECO:0000256" key="1">
    <source>
        <dbReference type="ARBA" id="ARBA00009156"/>
    </source>
</evidence>
<protein>
    <submittedName>
        <fullName evidence="6">Glycerol kinase</fullName>
    </submittedName>
</protein>
<evidence type="ECO:0000256" key="3">
    <source>
        <dbReference type="ARBA" id="ARBA00022777"/>
    </source>
</evidence>
<dbReference type="OrthoDB" id="9805576at2"/>
<dbReference type="GO" id="GO:0004370">
    <property type="term" value="F:glycerol kinase activity"/>
    <property type="evidence" value="ECO:0007669"/>
    <property type="project" value="InterPro"/>
</dbReference>
<feature type="domain" description="Carbohydrate kinase FGGY N-terminal" evidence="4">
    <location>
        <begin position="5"/>
        <end position="247"/>
    </location>
</feature>
<dbReference type="InterPro" id="IPR018485">
    <property type="entry name" value="FGGY_C"/>
</dbReference>
<gene>
    <name evidence="6" type="ORF">C725_1976</name>
</gene>
<dbReference type="NCBIfam" id="NF000756">
    <property type="entry name" value="PRK00047.1"/>
    <property type="match status" value="1"/>
</dbReference>
<evidence type="ECO:0000313" key="6">
    <source>
        <dbReference type="EMBL" id="EMD82589.1"/>
    </source>
</evidence>